<comment type="subcellular location">
    <subcellularLocation>
        <location evidence="1 9">Cell inner membrane</location>
        <topology evidence="1 9">Multi-pass membrane protein</topology>
    </subcellularLocation>
</comment>
<dbReference type="Pfam" id="PF04290">
    <property type="entry name" value="DctQ"/>
    <property type="match status" value="1"/>
</dbReference>
<feature type="transmembrane region" description="Helical" evidence="9">
    <location>
        <begin position="146"/>
        <end position="167"/>
    </location>
</feature>
<dbReference type="EMBL" id="FNYY01000024">
    <property type="protein sequence ID" value="SEK07256.1"/>
    <property type="molecule type" value="Genomic_DNA"/>
</dbReference>
<feature type="transmembrane region" description="Helical" evidence="9">
    <location>
        <begin position="30"/>
        <end position="54"/>
    </location>
</feature>
<dbReference type="AlphaFoldDB" id="A0A975WEE9"/>
<dbReference type="GO" id="GO:0022857">
    <property type="term" value="F:transmembrane transporter activity"/>
    <property type="evidence" value="ECO:0007669"/>
    <property type="project" value="UniProtKB-UniRule"/>
</dbReference>
<evidence type="ECO:0000256" key="7">
    <source>
        <dbReference type="ARBA" id="ARBA00023136"/>
    </source>
</evidence>
<dbReference type="PANTHER" id="PTHR35011:SF2">
    <property type="entry name" value="2,3-DIKETO-L-GULONATE TRAP TRANSPORTER SMALL PERMEASE PROTEIN YIAM"/>
    <property type="match status" value="1"/>
</dbReference>
<evidence type="ECO:0000256" key="5">
    <source>
        <dbReference type="ARBA" id="ARBA00022692"/>
    </source>
</evidence>
<dbReference type="GO" id="GO:0005886">
    <property type="term" value="C:plasma membrane"/>
    <property type="evidence" value="ECO:0007669"/>
    <property type="project" value="UniProtKB-SubCell"/>
</dbReference>
<evidence type="ECO:0000256" key="4">
    <source>
        <dbReference type="ARBA" id="ARBA00022519"/>
    </source>
</evidence>
<keyword evidence="7 9" id="KW-0472">Membrane</keyword>
<keyword evidence="4 9" id="KW-0997">Cell inner membrane</keyword>
<keyword evidence="6 9" id="KW-1133">Transmembrane helix</keyword>
<comment type="similarity">
    <text evidence="8 9">Belongs to the TRAP transporter small permease family.</text>
</comment>
<evidence type="ECO:0000256" key="2">
    <source>
        <dbReference type="ARBA" id="ARBA00022448"/>
    </source>
</evidence>
<dbReference type="Proteomes" id="UP000182932">
    <property type="component" value="Unassembled WGS sequence"/>
</dbReference>
<dbReference type="GO" id="GO:0015740">
    <property type="term" value="P:C4-dicarboxylate transport"/>
    <property type="evidence" value="ECO:0007669"/>
    <property type="project" value="TreeGrafter"/>
</dbReference>
<name>A0A975WEE9_9RHOB</name>
<accession>A0A975WEE9</accession>
<sequence>MIAEAQIAGPLKGGPALARARGILARLDRVTGWAVIGAMAVMAGLVVTQVVFRYAFASAIDWSEEVARLAFVWAMFLAIPHGIRRGVHVGIDALVVKLPERLQEALFRVAAALAAVLMVVIFRFAWEVTAYTWPEMMPTLPVTAAVYYIAVLLAAVHSVLHLGLLAWGGRDTWPSENPS</sequence>
<gene>
    <name evidence="11" type="ORF">SAMN04487940_12416</name>
</gene>
<evidence type="ECO:0000313" key="12">
    <source>
        <dbReference type="Proteomes" id="UP000182932"/>
    </source>
</evidence>
<dbReference type="PANTHER" id="PTHR35011">
    <property type="entry name" value="2,3-DIKETO-L-GULONATE TRAP TRANSPORTER SMALL PERMEASE PROTEIN YIAM"/>
    <property type="match status" value="1"/>
</dbReference>
<evidence type="ECO:0000256" key="9">
    <source>
        <dbReference type="RuleBase" id="RU369079"/>
    </source>
</evidence>
<reference evidence="11 12" key="1">
    <citation type="submission" date="2016-10" db="EMBL/GenBank/DDBJ databases">
        <authorList>
            <person name="Varghese N."/>
            <person name="Submissions S."/>
        </authorList>
    </citation>
    <scope>NUCLEOTIDE SEQUENCE [LARGE SCALE GENOMIC DNA]</scope>
    <source>
        <strain evidence="11 12">FF3</strain>
    </source>
</reference>
<dbReference type="InterPro" id="IPR055348">
    <property type="entry name" value="DctQ"/>
</dbReference>
<evidence type="ECO:0000313" key="11">
    <source>
        <dbReference type="EMBL" id="SEK07256.1"/>
    </source>
</evidence>
<keyword evidence="2 9" id="KW-0813">Transport</keyword>
<dbReference type="RefSeq" id="WP_048534574.1">
    <property type="nucleotide sequence ID" value="NZ_CATLQZ010000030.1"/>
</dbReference>
<organism evidence="11 12">
    <name type="scientific">Marinovum algicola</name>
    <dbReference type="NCBI Taxonomy" id="42444"/>
    <lineage>
        <taxon>Bacteria</taxon>
        <taxon>Pseudomonadati</taxon>
        <taxon>Pseudomonadota</taxon>
        <taxon>Alphaproteobacteria</taxon>
        <taxon>Rhodobacterales</taxon>
        <taxon>Roseobacteraceae</taxon>
        <taxon>Marinovum</taxon>
    </lineage>
</organism>
<keyword evidence="3" id="KW-1003">Cell membrane</keyword>
<feature type="transmembrane region" description="Helical" evidence="9">
    <location>
        <begin position="105"/>
        <end position="126"/>
    </location>
</feature>
<proteinExistence type="inferred from homology"/>
<feature type="transmembrane region" description="Helical" evidence="9">
    <location>
        <begin position="66"/>
        <end position="84"/>
    </location>
</feature>
<comment type="function">
    <text evidence="9">Part of the tripartite ATP-independent periplasmic (TRAP) transport system.</text>
</comment>
<evidence type="ECO:0000256" key="8">
    <source>
        <dbReference type="ARBA" id="ARBA00038436"/>
    </source>
</evidence>
<dbReference type="GeneID" id="80820633"/>
<evidence type="ECO:0000256" key="3">
    <source>
        <dbReference type="ARBA" id="ARBA00022475"/>
    </source>
</evidence>
<keyword evidence="12" id="KW-1185">Reference proteome</keyword>
<dbReference type="InterPro" id="IPR007387">
    <property type="entry name" value="TRAP_DctQ"/>
</dbReference>
<feature type="domain" description="Tripartite ATP-independent periplasmic transporters DctQ component" evidence="10">
    <location>
        <begin position="42"/>
        <end position="162"/>
    </location>
</feature>
<comment type="subunit">
    <text evidence="9">The complex comprises the extracytoplasmic solute receptor protein and the two transmembrane proteins.</text>
</comment>
<evidence type="ECO:0000256" key="6">
    <source>
        <dbReference type="ARBA" id="ARBA00022989"/>
    </source>
</evidence>
<keyword evidence="5 9" id="KW-0812">Transmembrane</keyword>
<evidence type="ECO:0000259" key="10">
    <source>
        <dbReference type="Pfam" id="PF04290"/>
    </source>
</evidence>
<comment type="caution">
    <text evidence="11">The sequence shown here is derived from an EMBL/GenBank/DDBJ whole genome shotgun (WGS) entry which is preliminary data.</text>
</comment>
<protein>
    <recommendedName>
        <fullName evidence="9">TRAP transporter small permease protein</fullName>
    </recommendedName>
</protein>
<evidence type="ECO:0000256" key="1">
    <source>
        <dbReference type="ARBA" id="ARBA00004429"/>
    </source>
</evidence>